<dbReference type="Proteomes" id="UP000635885">
    <property type="component" value="Unassembled WGS sequence"/>
</dbReference>
<evidence type="ECO:0008006" key="4">
    <source>
        <dbReference type="Google" id="ProtNLM"/>
    </source>
</evidence>
<evidence type="ECO:0000256" key="1">
    <source>
        <dbReference type="SAM" id="SignalP"/>
    </source>
</evidence>
<comment type="caution">
    <text evidence="2">The sequence shown here is derived from an EMBL/GenBank/DDBJ whole genome shotgun (WGS) entry which is preliminary data.</text>
</comment>
<evidence type="ECO:0000313" key="2">
    <source>
        <dbReference type="EMBL" id="GGC50605.1"/>
    </source>
</evidence>
<reference evidence="3" key="1">
    <citation type="journal article" date="2019" name="Int. J. Syst. Evol. Microbiol.">
        <title>The Global Catalogue of Microorganisms (GCM) 10K type strain sequencing project: providing services to taxonomists for standard genome sequencing and annotation.</title>
        <authorList>
            <consortium name="The Broad Institute Genomics Platform"/>
            <consortium name="The Broad Institute Genome Sequencing Center for Infectious Disease"/>
            <person name="Wu L."/>
            <person name="Ma J."/>
        </authorList>
    </citation>
    <scope>NUCLEOTIDE SEQUENCE [LARGE SCALE GENOMIC DNA]</scope>
    <source>
        <strain evidence="3">CGMCC 1.12479</strain>
    </source>
</reference>
<feature type="signal peptide" evidence="1">
    <location>
        <begin position="1"/>
        <end position="19"/>
    </location>
</feature>
<accession>A0ABQ1N140</accession>
<proteinExistence type="predicted"/>
<organism evidence="2 3">
    <name type="scientific">Belliella aquatica</name>
    <dbReference type="NCBI Taxonomy" id="1323734"/>
    <lineage>
        <taxon>Bacteria</taxon>
        <taxon>Pseudomonadati</taxon>
        <taxon>Bacteroidota</taxon>
        <taxon>Cytophagia</taxon>
        <taxon>Cytophagales</taxon>
        <taxon>Cyclobacteriaceae</taxon>
        <taxon>Belliella</taxon>
    </lineage>
</organism>
<gene>
    <name evidence="2" type="ORF">GCM10010993_31400</name>
</gene>
<sequence length="200" mass="22682">MKRFIPFILFLFSSQISFAQKEIGAYIHHAEIGTLLGTSSQGSKRINFSLQSFHGIQLDPYNQIGFFVGVDTYPDFNLMPIGFGWRNILFPDKKYSFYTSIDLGYGSAWFQKKERENNVETWNEGGWMVSPAIGLRKNSKNGKLGYTCAVGFKKQYANSFVGVPITGTVTPVEGIRPGYESLFEENNIFNSLFMRMGIIF</sequence>
<dbReference type="EMBL" id="BMFD01000015">
    <property type="protein sequence ID" value="GGC50605.1"/>
    <property type="molecule type" value="Genomic_DNA"/>
</dbReference>
<protein>
    <recommendedName>
        <fullName evidence="4">Outer membrane protein beta-barrel domain-containing protein</fullName>
    </recommendedName>
</protein>
<evidence type="ECO:0000313" key="3">
    <source>
        <dbReference type="Proteomes" id="UP000635885"/>
    </source>
</evidence>
<feature type="chain" id="PRO_5045515068" description="Outer membrane protein beta-barrel domain-containing protein" evidence="1">
    <location>
        <begin position="20"/>
        <end position="200"/>
    </location>
</feature>
<name>A0ABQ1N140_9BACT</name>
<keyword evidence="1" id="KW-0732">Signal</keyword>
<keyword evidence="3" id="KW-1185">Reference proteome</keyword>
<dbReference type="RefSeq" id="WP_188444056.1">
    <property type="nucleotide sequence ID" value="NZ_BMFD01000015.1"/>
</dbReference>